<keyword evidence="3" id="KW-1185">Reference proteome</keyword>
<dbReference type="EMBL" id="AP022822">
    <property type="protein sequence ID" value="BCA86671.1"/>
    <property type="molecule type" value="Genomic_DNA"/>
</dbReference>
<dbReference type="Pfam" id="PF07463">
    <property type="entry name" value="NUMOD4"/>
    <property type="match status" value="1"/>
</dbReference>
<protein>
    <submittedName>
        <fullName evidence="2">HNH endonuclease</fullName>
    </submittedName>
</protein>
<organism evidence="2 3">
    <name type="scientific">Enterococcus saigonensis</name>
    <dbReference type="NCBI Taxonomy" id="1805431"/>
    <lineage>
        <taxon>Bacteria</taxon>
        <taxon>Bacillati</taxon>
        <taxon>Bacillota</taxon>
        <taxon>Bacilli</taxon>
        <taxon>Lactobacillales</taxon>
        <taxon>Enterococcaceae</taxon>
        <taxon>Enterococcus</taxon>
    </lineage>
</organism>
<keyword evidence="2" id="KW-0540">Nuclease</keyword>
<dbReference type="GO" id="GO:0004519">
    <property type="term" value="F:endonuclease activity"/>
    <property type="evidence" value="ECO:0007669"/>
    <property type="project" value="UniProtKB-KW"/>
</dbReference>
<evidence type="ECO:0000259" key="1">
    <source>
        <dbReference type="Pfam" id="PF07463"/>
    </source>
</evidence>
<evidence type="ECO:0000313" key="3">
    <source>
        <dbReference type="Proteomes" id="UP000502998"/>
    </source>
</evidence>
<dbReference type="KEGG" id="esg:EsVE80_21940"/>
<sequence>MINNTVWKPVKDYESLYEVSNTGKVKSLRNKKILALSITTTGYKKVELYKSKKKRSFKVHRLVATAFIENPKKLPIVNHLDGNPFNNCVENLEWCNQKRNMQHAYDIGLIPSKLHKYKKNLLDEYKNTDISLRALAKKYEVSPKSLSRLLRENNVIVRSISDSKDFYKIDKMKMVSMFDNGKGNKEIADFFNVNKGLIATYRCKYKKGVLNL</sequence>
<dbReference type="Gene3D" id="3.90.75.20">
    <property type="match status" value="1"/>
</dbReference>
<dbReference type="RefSeq" id="WP_173103788.1">
    <property type="nucleotide sequence ID" value="NZ_AP022822.1"/>
</dbReference>
<dbReference type="Proteomes" id="UP000502998">
    <property type="component" value="Chromosome"/>
</dbReference>
<reference evidence="2 3" key="1">
    <citation type="submission" date="2020-02" db="EMBL/GenBank/DDBJ databases">
        <title>Characterization of vanA genotype vancomycin-resistant Enterococcus saigonensis VE80.</title>
        <authorList>
            <person name="Harada T."/>
            <person name="Motooka D."/>
            <person name="Nakamura S."/>
            <person name="Yamamoto Y."/>
            <person name="Kawahara R."/>
            <person name="Kawatsu K."/>
        </authorList>
    </citation>
    <scope>NUCLEOTIDE SEQUENCE [LARGE SCALE GENOMIC DNA]</scope>
    <source>
        <strain evidence="2 3">VE80</strain>
    </source>
</reference>
<dbReference type="SUPFAM" id="SSF54060">
    <property type="entry name" value="His-Me finger endonucleases"/>
    <property type="match status" value="1"/>
</dbReference>
<dbReference type="GO" id="GO:0016788">
    <property type="term" value="F:hydrolase activity, acting on ester bonds"/>
    <property type="evidence" value="ECO:0007669"/>
    <property type="project" value="InterPro"/>
</dbReference>
<accession>A0A679IP65</accession>
<evidence type="ECO:0000313" key="2">
    <source>
        <dbReference type="EMBL" id="BCA86671.1"/>
    </source>
</evidence>
<keyword evidence="2" id="KW-0378">Hydrolase</keyword>
<keyword evidence="2" id="KW-0255">Endonuclease</keyword>
<gene>
    <name evidence="2" type="ORF">EsVE80_21940</name>
</gene>
<dbReference type="InterPro" id="IPR010902">
    <property type="entry name" value="NUMOD4"/>
</dbReference>
<name>A0A679IP65_9ENTE</name>
<feature type="domain" description="NUMOD4" evidence="1">
    <location>
        <begin position="6"/>
        <end position="48"/>
    </location>
</feature>
<dbReference type="InterPro" id="IPR044925">
    <property type="entry name" value="His-Me_finger_sf"/>
</dbReference>
<proteinExistence type="predicted"/>
<dbReference type="AlphaFoldDB" id="A0A679IP65"/>